<evidence type="ECO:0000256" key="1">
    <source>
        <dbReference type="ARBA" id="ARBA00004571"/>
    </source>
</evidence>
<evidence type="ECO:0000256" key="2">
    <source>
        <dbReference type="ARBA" id="ARBA00011233"/>
    </source>
</evidence>
<reference evidence="13 14" key="1">
    <citation type="journal article" date="2012" name="J. Bacteriol.">
        <title>De Novo Genome Project of Cupriavidus basilensis OR16.</title>
        <authorList>
            <person name="Cserhati M."/>
            <person name="Kriszt B."/>
            <person name="Szoboszlay S."/>
            <person name="Toth A."/>
            <person name="Szabo I."/>
            <person name="Tancsics A."/>
            <person name="Nagy I."/>
            <person name="Horvath B."/>
            <person name="Nagy I."/>
            <person name="Kukolya J."/>
        </authorList>
    </citation>
    <scope>NUCLEOTIDE SEQUENCE [LARGE SCALE GENOMIC DNA]</scope>
    <source>
        <strain evidence="13 14">OR16</strain>
    </source>
</reference>
<keyword evidence="4" id="KW-1134">Transmembrane beta strand</keyword>
<evidence type="ECO:0000256" key="6">
    <source>
        <dbReference type="ARBA" id="ARBA00022729"/>
    </source>
</evidence>
<dbReference type="PRINTS" id="PR00184">
    <property type="entry name" value="NEISSPPORIN"/>
</dbReference>
<dbReference type="Pfam" id="PF13609">
    <property type="entry name" value="Porin_4"/>
    <property type="match status" value="1"/>
</dbReference>
<dbReference type="Gene3D" id="2.40.160.10">
    <property type="entry name" value="Porin"/>
    <property type="match status" value="1"/>
</dbReference>
<name>H1S3X0_9BURK</name>
<keyword evidence="9" id="KW-0472">Membrane</keyword>
<protein>
    <submittedName>
        <fullName evidence="13">Outer membrane porin protein</fullName>
    </submittedName>
</protein>
<feature type="signal peptide" evidence="11">
    <location>
        <begin position="1"/>
        <end position="26"/>
    </location>
</feature>
<dbReference type="GO" id="GO:0009279">
    <property type="term" value="C:cell outer membrane"/>
    <property type="evidence" value="ECO:0007669"/>
    <property type="project" value="UniProtKB-SubCell"/>
</dbReference>
<dbReference type="GO" id="GO:0006811">
    <property type="term" value="P:monoatomic ion transport"/>
    <property type="evidence" value="ECO:0007669"/>
    <property type="project" value="UniProtKB-KW"/>
</dbReference>
<dbReference type="PANTHER" id="PTHR34501">
    <property type="entry name" value="PROTEIN YDDL-RELATED"/>
    <property type="match status" value="1"/>
</dbReference>
<comment type="caution">
    <text evidence="13">The sequence shown here is derived from an EMBL/GenBank/DDBJ whole genome shotgun (WGS) entry which is preliminary data.</text>
</comment>
<evidence type="ECO:0000313" key="14">
    <source>
        <dbReference type="Proteomes" id="UP000005808"/>
    </source>
</evidence>
<dbReference type="AlphaFoldDB" id="H1S3X0"/>
<proteinExistence type="predicted"/>
<dbReference type="CDD" id="cd00342">
    <property type="entry name" value="gram_neg_porins"/>
    <property type="match status" value="1"/>
</dbReference>
<evidence type="ECO:0000256" key="4">
    <source>
        <dbReference type="ARBA" id="ARBA00022452"/>
    </source>
</evidence>
<comment type="subunit">
    <text evidence="2">Homotrimer.</text>
</comment>
<feature type="domain" description="Porin" evidence="12">
    <location>
        <begin position="24"/>
        <end position="342"/>
    </location>
</feature>
<dbReference type="InterPro" id="IPR033900">
    <property type="entry name" value="Gram_neg_porin_domain"/>
</dbReference>
<gene>
    <name evidence="13" type="ORF">OR16_12330</name>
</gene>
<dbReference type="PATRIC" id="fig|1127483.3.peg.2475"/>
<dbReference type="InterPro" id="IPR050298">
    <property type="entry name" value="Gram-neg_bact_OMP"/>
</dbReference>
<dbReference type="Proteomes" id="UP000005808">
    <property type="component" value="Unassembled WGS sequence"/>
</dbReference>
<keyword evidence="5" id="KW-0812">Transmembrane</keyword>
<feature type="chain" id="PRO_5003553508" evidence="11">
    <location>
        <begin position="27"/>
        <end position="378"/>
    </location>
</feature>
<evidence type="ECO:0000313" key="13">
    <source>
        <dbReference type="EMBL" id="EHP42770.1"/>
    </source>
</evidence>
<evidence type="ECO:0000256" key="3">
    <source>
        <dbReference type="ARBA" id="ARBA00022448"/>
    </source>
</evidence>
<evidence type="ECO:0000256" key="10">
    <source>
        <dbReference type="ARBA" id="ARBA00023237"/>
    </source>
</evidence>
<dbReference type="PANTHER" id="PTHR34501:SF9">
    <property type="entry name" value="MAJOR OUTER MEMBRANE PROTEIN P.IA"/>
    <property type="match status" value="1"/>
</dbReference>
<keyword evidence="3" id="KW-0813">Transport</keyword>
<evidence type="ECO:0000256" key="11">
    <source>
        <dbReference type="SAM" id="SignalP"/>
    </source>
</evidence>
<accession>H1S3X0</accession>
<keyword evidence="7" id="KW-0406">Ion transport</keyword>
<dbReference type="InterPro" id="IPR002299">
    <property type="entry name" value="Porin_Neis"/>
</dbReference>
<comment type="subcellular location">
    <subcellularLocation>
        <location evidence="1">Cell outer membrane</location>
        <topology evidence="1">Multi-pass membrane protein</topology>
    </subcellularLocation>
</comment>
<evidence type="ECO:0000259" key="12">
    <source>
        <dbReference type="Pfam" id="PF13609"/>
    </source>
</evidence>
<dbReference type="EMBL" id="AHJE01000028">
    <property type="protein sequence ID" value="EHP42770.1"/>
    <property type="molecule type" value="Genomic_DNA"/>
</dbReference>
<dbReference type="GO" id="GO:0015288">
    <property type="term" value="F:porin activity"/>
    <property type="evidence" value="ECO:0007669"/>
    <property type="project" value="UniProtKB-KW"/>
</dbReference>
<evidence type="ECO:0000256" key="7">
    <source>
        <dbReference type="ARBA" id="ARBA00023065"/>
    </source>
</evidence>
<keyword evidence="8" id="KW-0626">Porin</keyword>
<dbReference type="SUPFAM" id="SSF56935">
    <property type="entry name" value="Porins"/>
    <property type="match status" value="1"/>
</dbReference>
<evidence type="ECO:0000256" key="8">
    <source>
        <dbReference type="ARBA" id="ARBA00023114"/>
    </source>
</evidence>
<dbReference type="InterPro" id="IPR023614">
    <property type="entry name" value="Porin_dom_sf"/>
</dbReference>
<organism evidence="13 14">
    <name type="scientific">Cupriavidus basilensis OR16</name>
    <dbReference type="NCBI Taxonomy" id="1127483"/>
    <lineage>
        <taxon>Bacteria</taxon>
        <taxon>Pseudomonadati</taxon>
        <taxon>Pseudomonadota</taxon>
        <taxon>Betaproteobacteria</taxon>
        <taxon>Burkholderiales</taxon>
        <taxon>Burkholderiaceae</taxon>
        <taxon>Cupriavidus</taxon>
    </lineage>
</organism>
<evidence type="ECO:0000256" key="5">
    <source>
        <dbReference type="ARBA" id="ARBA00022692"/>
    </source>
</evidence>
<keyword evidence="10" id="KW-0998">Cell outer membrane</keyword>
<dbReference type="GO" id="GO:0046930">
    <property type="term" value="C:pore complex"/>
    <property type="evidence" value="ECO:0007669"/>
    <property type="project" value="UniProtKB-KW"/>
</dbReference>
<keyword evidence="6 11" id="KW-0732">Signal</keyword>
<evidence type="ECO:0000256" key="9">
    <source>
        <dbReference type="ARBA" id="ARBA00023136"/>
    </source>
</evidence>
<sequence length="378" mass="39474">MKMKHAARVRSWLVPLLALWAMDSNAEFALHLFGVVDAGVDVGRSGKGTTARQISGGDAGSRWGMDGTEDLGQGLSATFRLVSGFAADDGTLGQGGRLFGREAAVGLAKKEVGSLLLGRQPTPASLTNANVDAFYWMGGGGFIALTRSGATTQQVLPQVVTARVDNAIKYYSPEEWKAVAFTALFAPGERSAELGDVYGLSARYLDGPFDLNAAWGKQDSGTGASGAINSFIVGGSYDAGFAKFYAGFTDEKNACSTCTGTLARAGGVTGTSASEFRLANLGVRIPIGKFSAIAQVVRVNDHSNYKVDPGNRNATWIAIGGEYSFSRRTLVYGSLATIDNRNGSQYALGSGGVQRPANSVGPGNPRSTTATLGIKHVF</sequence>